<evidence type="ECO:0000313" key="1">
    <source>
        <dbReference type="EMBL" id="KAJ8900847.1"/>
    </source>
</evidence>
<accession>A0AAV8UI24</accession>
<keyword evidence="2" id="KW-1185">Reference proteome</keyword>
<proteinExistence type="predicted"/>
<protein>
    <submittedName>
        <fullName evidence="1">Uncharacterized protein</fullName>
    </submittedName>
</protein>
<organism evidence="1 2">
    <name type="scientific">Rhodosorus marinus</name>
    <dbReference type="NCBI Taxonomy" id="101924"/>
    <lineage>
        <taxon>Eukaryota</taxon>
        <taxon>Rhodophyta</taxon>
        <taxon>Stylonematophyceae</taxon>
        <taxon>Stylonematales</taxon>
        <taxon>Stylonemataceae</taxon>
        <taxon>Rhodosorus</taxon>
    </lineage>
</organism>
<reference evidence="1 2" key="1">
    <citation type="journal article" date="2023" name="Nat. Commun.">
        <title>Origin of minicircular mitochondrial genomes in red algae.</title>
        <authorList>
            <person name="Lee Y."/>
            <person name="Cho C.H."/>
            <person name="Lee Y.M."/>
            <person name="Park S.I."/>
            <person name="Yang J.H."/>
            <person name="West J.A."/>
            <person name="Bhattacharya D."/>
            <person name="Yoon H.S."/>
        </authorList>
    </citation>
    <scope>NUCLEOTIDE SEQUENCE [LARGE SCALE GENOMIC DNA]</scope>
    <source>
        <strain evidence="1 2">CCMP1338</strain>
        <tissue evidence="1">Whole cell</tissue>
    </source>
</reference>
<dbReference type="Proteomes" id="UP001157974">
    <property type="component" value="Unassembled WGS sequence"/>
</dbReference>
<dbReference type="EMBL" id="JAMWBK010000013">
    <property type="protein sequence ID" value="KAJ8900847.1"/>
    <property type="molecule type" value="Genomic_DNA"/>
</dbReference>
<gene>
    <name evidence="1" type="ORF">NDN08_000146</name>
</gene>
<evidence type="ECO:0000313" key="2">
    <source>
        <dbReference type="Proteomes" id="UP001157974"/>
    </source>
</evidence>
<dbReference type="AlphaFoldDB" id="A0AAV8UI24"/>
<sequence length="169" mass="19557">MQESEGELSFEELIEGLTERLQDVEEPNAVDLRLEELHEVTTRLEERLDEEEVHLLEDDYSAKSGTRTRRGTMVKRNFVIEFFFSIYRLVEALLQELFGTRQTEEDADEDMDIKAYHMRSFARHDSFITQKSFWQRIDDVKGDGNVTSIANADGSTELSHAHVDGIGQQ</sequence>
<comment type="caution">
    <text evidence="1">The sequence shown here is derived from an EMBL/GenBank/DDBJ whole genome shotgun (WGS) entry which is preliminary data.</text>
</comment>
<name>A0AAV8UI24_9RHOD</name>